<dbReference type="GO" id="GO:0003855">
    <property type="term" value="F:3-dehydroquinate dehydratase activity"/>
    <property type="evidence" value="ECO:0007669"/>
    <property type="project" value="UniProtKB-UniRule"/>
</dbReference>
<dbReference type="InterPro" id="IPR050146">
    <property type="entry name" value="Type-I_3-dehydroquinase"/>
</dbReference>
<dbReference type="GO" id="GO:0008652">
    <property type="term" value="P:amino acid biosynthetic process"/>
    <property type="evidence" value="ECO:0007669"/>
    <property type="project" value="UniProtKB-KW"/>
</dbReference>
<comment type="catalytic activity">
    <reaction evidence="1 5">
        <text>3-dehydroquinate = 3-dehydroshikimate + H2O</text>
        <dbReference type="Rhea" id="RHEA:21096"/>
        <dbReference type="ChEBI" id="CHEBI:15377"/>
        <dbReference type="ChEBI" id="CHEBI:16630"/>
        <dbReference type="ChEBI" id="CHEBI:32364"/>
        <dbReference type="EC" id="4.2.1.10"/>
    </reaction>
</comment>
<evidence type="ECO:0000256" key="4">
    <source>
        <dbReference type="ARBA" id="ARBA00023270"/>
    </source>
</evidence>
<keyword evidence="4 5" id="KW-0704">Schiff base</keyword>
<protein>
    <recommendedName>
        <fullName evidence="5">3-dehydroquinate dehydratase</fullName>
        <shortName evidence="5">3-dehydroquinase</shortName>
        <ecNumber evidence="5">4.2.1.10</ecNumber>
    </recommendedName>
    <alternativeName>
        <fullName evidence="5">Type I DHQase</fullName>
    </alternativeName>
    <alternativeName>
        <fullName evidence="5">Type I dehydroquinase</fullName>
        <shortName evidence="5">DHQ1</shortName>
    </alternativeName>
</protein>
<comment type="similarity">
    <text evidence="5">Belongs to the type-I 3-dehydroquinase family.</text>
</comment>
<dbReference type="AlphaFoldDB" id="A0A1T4Y048"/>
<feature type="binding site" evidence="5">
    <location>
        <position position="213"/>
    </location>
    <ligand>
        <name>3-dehydroquinate</name>
        <dbReference type="ChEBI" id="CHEBI:32364"/>
    </ligand>
</feature>
<name>A0A1T4Y048_9CLOT</name>
<dbReference type="GO" id="GO:0009423">
    <property type="term" value="P:chorismate biosynthetic process"/>
    <property type="evidence" value="ECO:0007669"/>
    <property type="project" value="UniProtKB-UniRule"/>
</dbReference>
<comment type="function">
    <text evidence="5">Involved in the third step of the chorismate pathway, which leads to the biosynthesis of aromatic amino acids. Catalyzes the cis-dehydration of 3-dehydroquinate (DHQ) and introduces the first double bond of the aromatic ring to yield 3-dehydroshikimate.</text>
</comment>
<dbReference type="FunFam" id="3.20.20.70:FF:000047">
    <property type="entry name" value="3-dehydroquinate dehydratase"/>
    <property type="match status" value="1"/>
</dbReference>
<dbReference type="GO" id="GO:0046279">
    <property type="term" value="P:3,4-dihydroxybenzoate biosynthetic process"/>
    <property type="evidence" value="ECO:0007669"/>
    <property type="project" value="TreeGrafter"/>
</dbReference>
<dbReference type="Pfam" id="PF01487">
    <property type="entry name" value="DHquinase_I"/>
    <property type="match status" value="1"/>
</dbReference>
<dbReference type="PANTHER" id="PTHR43699">
    <property type="entry name" value="3-DEHYDROQUINATE DEHYDRATASE"/>
    <property type="match status" value="1"/>
</dbReference>
<dbReference type="SUPFAM" id="SSF51569">
    <property type="entry name" value="Aldolase"/>
    <property type="match status" value="1"/>
</dbReference>
<evidence type="ECO:0000256" key="3">
    <source>
        <dbReference type="ARBA" id="ARBA00023239"/>
    </source>
</evidence>
<dbReference type="PROSITE" id="PS01028">
    <property type="entry name" value="DEHYDROQUINASE_I"/>
    <property type="match status" value="1"/>
</dbReference>
<evidence type="ECO:0000313" key="6">
    <source>
        <dbReference type="EMBL" id="SKA94993.1"/>
    </source>
</evidence>
<dbReference type="EMBL" id="FUYH01000017">
    <property type="protein sequence ID" value="SKA94993.1"/>
    <property type="molecule type" value="Genomic_DNA"/>
</dbReference>
<sequence>MSKTLKIRDIIIGEGIPKICTSLVDSTIDDLIEESYNLKKYDLDLVEWRADFYEDIYEIEKVEKALISIRKIIYDKPLIFTFRSGKEGGAKNIDESYYFELIDLILKTKLADIVDIELLRCEEKVKDTIDKACKNGIAVILSYHNIYNTPSRDEILNYINKADNLGADIIKVSVMAKSTKDVITLLESACAAKENIQKPFIAISMGKKGIISRISGEIFGSCITFGSVKNKSALGQIHVEDLKAIISIIHKNL</sequence>
<dbReference type="InterPro" id="IPR018508">
    <property type="entry name" value="3-dehydroquinate_DH_AS"/>
</dbReference>
<dbReference type="NCBIfam" id="TIGR01093">
    <property type="entry name" value="aroD"/>
    <property type="match status" value="1"/>
</dbReference>
<gene>
    <name evidence="5" type="primary">aroD</name>
    <name evidence="6" type="ORF">SAMN05443428_11711</name>
</gene>
<evidence type="ECO:0000256" key="5">
    <source>
        <dbReference type="HAMAP-Rule" id="MF_00214"/>
    </source>
</evidence>
<feature type="binding site" evidence="5">
    <location>
        <begin position="47"/>
        <end position="49"/>
    </location>
    <ligand>
        <name>3-dehydroquinate</name>
        <dbReference type="ChEBI" id="CHEBI:32364"/>
    </ligand>
</feature>
<comment type="subunit">
    <text evidence="5">Homodimer.</text>
</comment>
<dbReference type="CDD" id="cd00502">
    <property type="entry name" value="DHQase_I"/>
    <property type="match status" value="1"/>
</dbReference>
<feature type="active site" description="Schiff-base intermediate with substrate" evidence="5">
    <location>
        <position position="171"/>
    </location>
</feature>
<feature type="active site" description="Proton donor/acceptor" evidence="5">
    <location>
        <position position="144"/>
    </location>
</feature>
<dbReference type="InterPro" id="IPR001381">
    <property type="entry name" value="DHquinase_I"/>
</dbReference>
<feature type="binding site" evidence="5">
    <location>
        <position position="236"/>
    </location>
    <ligand>
        <name>3-dehydroquinate</name>
        <dbReference type="ChEBI" id="CHEBI:32364"/>
    </ligand>
</feature>
<keyword evidence="7" id="KW-1185">Reference proteome</keyword>
<keyword evidence="3 5" id="KW-0456">Lyase</keyword>
<proteinExistence type="inferred from homology"/>
<organism evidence="6 7">
    <name type="scientific">Caloramator quimbayensis</name>
    <dbReference type="NCBI Taxonomy" id="1147123"/>
    <lineage>
        <taxon>Bacteria</taxon>
        <taxon>Bacillati</taxon>
        <taxon>Bacillota</taxon>
        <taxon>Clostridia</taxon>
        <taxon>Eubacteriales</taxon>
        <taxon>Clostridiaceae</taxon>
        <taxon>Caloramator</taxon>
    </lineage>
</organism>
<feature type="binding site" evidence="5">
    <location>
        <position position="83"/>
    </location>
    <ligand>
        <name>3-dehydroquinate</name>
        <dbReference type="ChEBI" id="CHEBI:32364"/>
    </ligand>
</feature>
<dbReference type="InterPro" id="IPR013785">
    <property type="entry name" value="Aldolase_TIM"/>
</dbReference>
<keyword evidence="2 5" id="KW-0057">Aromatic amino acid biosynthesis</keyword>
<dbReference type="STRING" id="1147123.SAMN05443428_11711"/>
<dbReference type="HAMAP" id="MF_00214">
    <property type="entry name" value="AroD"/>
    <property type="match status" value="1"/>
</dbReference>
<feature type="binding site" evidence="5">
    <location>
        <position position="22"/>
    </location>
    <ligand>
        <name>3-dehydroquinate</name>
        <dbReference type="ChEBI" id="CHEBI:32364"/>
    </ligand>
</feature>
<keyword evidence="5" id="KW-0028">Amino-acid biosynthesis</keyword>
<evidence type="ECO:0000256" key="2">
    <source>
        <dbReference type="ARBA" id="ARBA00023141"/>
    </source>
</evidence>
<dbReference type="Gene3D" id="3.20.20.70">
    <property type="entry name" value="Aldolase class I"/>
    <property type="match status" value="1"/>
</dbReference>
<accession>A0A1T4Y048</accession>
<comment type="pathway">
    <text evidence="5">Metabolic intermediate biosynthesis; chorismate biosynthesis; chorismate from D-erythrose 4-phosphate and phosphoenolpyruvate: step 3/7.</text>
</comment>
<dbReference type="EC" id="4.2.1.10" evidence="5"/>
<dbReference type="Proteomes" id="UP000190105">
    <property type="component" value="Unassembled WGS sequence"/>
</dbReference>
<evidence type="ECO:0000313" key="7">
    <source>
        <dbReference type="Proteomes" id="UP000190105"/>
    </source>
</evidence>
<dbReference type="UniPathway" id="UPA00053">
    <property type="reaction ID" value="UER00086"/>
</dbReference>
<feature type="binding site" evidence="5">
    <location>
        <position position="232"/>
    </location>
    <ligand>
        <name>3-dehydroquinate</name>
        <dbReference type="ChEBI" id="CHEBI:32364"/>
    </ligand>
</feature>
<dbReference type="RefSeq" id="WP_078697124.1">
    <property type="nucleotide sequence ID" value="NZ_FUYH01000017.1"/>
</dbReference>
<evidence type="ECO:0000256" key="1">
    <source>
        <dbReference type="ARBA" id="ARBA00001864"/>
    </source>
</evidence>
<dbReference type="GO" id="GO:0009073">
    <property type="term" value="P:aromatic amino acid family biosynthetic process"/>
    <property type="evidence" value="ECO:0007669"/>
    <property type="project" value="UniProtKB-KW"/>
</dbReference>
<dbReference type="OrthoDB" id="9813659at2"/>
<reference evidence="7" key="1">
    <citation type="submission" date="2017-02" db="EMBL/GenBank/DDBJ databases">
        <authorList>
            <person name="Varghese N."/>
            <person name="Submissions S."/>
        </authorList>
    </citation>
    <scope>NUCLEOTIDE SEQUENCE [LARGE SCALE GENOMIC DNA]</scope>
    <source>
        <strain evidence="7">USBA 833</strain>
    </source>
</reference>
<dbReference type="PANTHER" id="PTHR43699:SF1">
    <property type="entry name" value="3-DEHYDROQUINATE DEHYDRATASE"/>
    <property type="match status" value="1"/>
</dbReference>